<comment type="caution">
    <text evidence="2">The sequence shown here is derived from an EMBL/GenBank/DDBJ whole genome shotgun (WGS) entry which is preliminary data.</text>
</comment>
<protein>
    <recommendedName>
        <fullName evidence="4">Phosphodiesterase</fullName>
    </recommendedName>
</protein>
<dbReference type="EMBL" id="JALJYF010000001">
    <property type="protein sequence ID" value="MCP1726697.1"/>
    <property type="molecule type" value="Genomic_DNA"/>
</dbReference>
<sequence length="100" mass="11175">MTSRSKICLSAVAIALLSHGSVMAEPRSGGDRLWIEDAESHDIDVPSRGMNMENVRNVHGEPRDIEGPVGDPPITRWVYEDYSVYFEHELVLHTVLEATD</sequence>
<evidence type="ECO:0000313" key="2">
    <source>
        <dbReference type="EMBL" id="MCP1726697.1"/>
    </source>
</evidence>
<evidence type="ECO:0008006" key="4">
    <source>
        <dbReference type="Google" id="ProtNLM"/>
    </source>
</evidence>
<keyword evidence="3" id="KW-1185">Reference proteome</keyword>
<feature type="signal peptide" evidence="1">
    <location>
        <begin position="1"/>
        <end position="24"/>
    </location>
</feature>
<dbReference type="RefSeq" id="WP_253445409.1">
    <property type="nucleotide sequence ID" value="NZ_JALJYF010000001.1"/>
</dbReference>
<proteinExistence type="predicted"/>
<accession>A0ABT1G9T1</accession>
<keyword evidence="1" id="KW-0732">Signal</keyword>
<organism evidence="2 3">
    <name type="scientific">Natronospira proteinivora</name>
    <dbReference type="NCBI Taxonomy" id="1807133"/>
    <lineage>
        <taxon>Bacteria</taxon>
        <taxon>Pseudomonadati</taxon>
        <taxon>Pseudomonadota</taxon>
        <taxon>Gammaproteobacteria</taxon>
        <taxon>Natronospirales</taxon>
        <taxon>Natronospiraceae</taxon>
        <taxon>Natronospira</taxon>
    </lineage>
</organism>
<name>A0ABT1G9T1_9GAMM</name>
<evidence type="ECO:0000313" key="3">
    <source>
        <dbReference type="Proteomes" id="UP001523550"/>
    </source>
</evidence>
<gene>
    <name evidence="2" type="ORF">J2T60_000662</name>
</gene>
<reference evidence="2 3" key="1">
    <citation type="submission" date="2022-03" db="EMBL/GenBank/DDBJ databases">
        <title>Genomic Encyclopedia of Type Strains, Phase III (KMG-III): the genomes of soil and plant-associated and newly described type strains.</title>
        <authorList>
            <person name="Whitman W."/>
        </authorList>
    </citation>
    <scope>NUCLEOTIDE SEQUENCE [LARGE SCALE GENOMIC DNA]</scope>
    <source>
        <strain evidence="2 3">BSker1</strain>
    </source>
</reference>
<feature type="chain" id="PRO_5046191504" description="Phosphodiesterase" evidence="1">
    <location>
        <begin position="25"/>
        <end position="100"/>
    </location>
</feature>
<evidence type="ECO:0000256" key="1">
    <source>
        <dbReference type="SAM" id="SignalP"/>
    </source>
</evidence>
<dbReference type="Proteomes" id="UP001523550">
    <property type="component" value="Unassembled WGS sequence"/>
</dbReference>